<dbReference type="Proteomes" id="UP000016521">
    <property type="component" value="Chromosome II"/>
</dbReference>
<dbReference type="EMBL" id="CP011925">
    <property type="protein sequence ID" value="ATD09773.1"/>
    <property type="molecule type" value="Genomic_DNA"/>
</dbReference>
<reference evidence="1 2" key="1">
    <citation type="submission" date="2015-06" db="EMBL/GenBank/DDBJ databases">
        <authorList>
            <person name="Xie B.-B."/>
            <person name="Rong J.-C."/>
            <person name="Qin Q.-L."/>
            <person name="Zhang Y.-Z."/>
        </authorList>
    </citation>
    <scope>NUCLEOTIDE SEQUENCE [LARGE SCALE GENOMIC DNA]</scope>
    <source>
        <strain evidence="1 2">JCM 20779</strain>
    </source>
</reference>
<gene>
    <name evidence="1" type="ORF">PPIS_b0658</name>
</gene>
<organism evidence="1 2">
    <name type="scientific">Pseudoalteromonas piscicida</name>
    <dbReference type="NCBI Taxonomy" id="43662"/>
    <lineage>
        <taxon>Bacteria</taxon>
        <taxon>Pseudomonadati</taxon>
        <taxon>Pseudomonadota</taxon>
        <taxon>Gammaproteobacteria</taxon>
        <taxon>Alteromonadales</taxon>
        <taxon>Pseudoalteromonadaceae</taxon>
        <taxon>Pseudoalteromonas</taxon>
    </lineage>
</organism>
<evidence type="ECO:0000313" key="1">
    <source>
        <dbReference type="EMBL" id="ATD09773.1"/>
    </source>
</evidence>
<protein>
    <submittedName>
        <fullName evidence="1">Uncharacterized protein</fullName>
    </submittedName>
</protein>
<proteinExistence type="predicted"/>
<sequence>MFFQYWHQSWNSYLESEKRNAKTNAKSVFCFNSKTFNTEFSF</sequence>
<evidence type="ECO:0000313" key="2">
    <source>
        <dbReference type="Proteomes" id="UP000016521"/>
    </source>
</evidence>
<name>A0ABN5CMA0_PSEO7</name>
<accession>A0ABN5CMA0</accession>
<keyword evidence="2" id="KW-1185">Reference proteome</keyword>